<dbReference type="AlphaFoldDB" id="A0AA41Q2T1"/>
<proteinExistence type="predicted"/>
<evidence type="ECO:0008006" key="3">
    <source>
        <dbReference type="Google" id="ProtNLM"/>
    </source>
</evidence>
<dbReference type="SUPFAM" id="SSF48371">
    <property type="entry name" value="ARM repeat"/>
    <property type="match status" value="1"/>
</dbReference>
<comment type="caution">
    <text evidence="1">The sequence shown here is derived from an EMBL/GenBank/DDBJ whole genome shotgun (WGS) entry which is preliminary data.</text>
</comment>
<dbReference type="RefSeq" id="WP_235055145.1">
    <property type="nucleotide sequence ID" value="NZ_JAKFHA010000016.1"/>
</dbReference>
<gene>
    <name evidence="1" type="ORF">LZ495_25150</name>
</gene>
<protein>
    <recommendedName>
        <fullName evidence="3">HEAT repeat domain-containing protein</fullName>
    </recommendedName>
</protein>
<organism evidence="1 2">
    <name type="scientific">Yinghuangia soli</name>
    <dbReference type="NCBI Taxonomy" id="2908204"/>
    <lineage>
        <taxon>Bacteria</taxon>
        <taxon>Bacillati</taxon>
        <taxon>Actinomycetota</taxon>
        <taxon>Actinomycetes</taxon>
        <taxon>Kitasatosporales</taxon>
        <taxon>Streptomycetaceae</taxon>
        <taxon>Yinghuangia</taxon>
    </lineage>
</organism>
<dbReference type="InterPro" id="IPR016024">
    <property type="entry name" value="ARM-type_fold"/>
</dbReference>
<dbReference type="Proteomes" id="UP001165378">
    <property type="component" value="Unassembled WGS sequence"/>
</dbReference>
<accession>A0AA41Q2T1</accession>
<reference evidence="1" key="1">
    <citation type="submission" date="2022-01" db="EMBL/GenBank/DDBJ databases">
        <title>Genome-Based Taxonomic Classification of the Phylum Actinobacteria.</title>
        <authorList>
            <person name="Gao Y."/>
        </authorList>
    </citation>
    <scope>NUCLEOTIDE SEQUENCE</scope>
    <source>
        <strain evidence="1">KLBMP 8922</strain>
    </source>
</reference>
<evidence type="ECO:0000313" key="1">
    <source>
        <dbReference type="EMBL" id="MCF2530485.1"/>
    </source>
</evidence>
<evidence type="ECO:0000313" key="2">
    <source>
        <dbReference type="Proteomes" id="UP001165378"/>
    </source>
</evidence>
<name>A0AA41Q2T1_9ACTN</name>
<dbReference type="InterPro" id="IPR011989">
    <property type="entry name" value="ARM-like"/>
</dbReference>
<sequence length="411" mass="44187">MTPGRDPADRSIDAAADAFAWTWDGVSAASTAELVAALERDPTASRLANQAAARLVRAREAAAADVALRALASPRPIWAHHAATLLSLLGDERAVPLLAAWLDEFSRTRPEWQLGSVVIALGRFRTPEAQTALIRAVQGWPAESRKAWWAGNESSLLAESLLRMGTPEVLSTVYELSRTMTDPWHSRTYHLLARCGDARFEGFFIEMLAGPDYWAGLVGLQRVATPRAVPALTRIVLESPDRKARYAATRALTRTGRSALAAHIERPGSAEAGVAQRAAAAWSLGAYPLDVPGIRSIRRFLGDADAGVRARAADAFGRAPSDALHLYPYSEFVDAHADLLRALDDPWHRVRARAATALGRIACAGHAWPEEAEALPDVSLHLGAVAATDPVACVRDAAAAAVRAIDRHQGR</sequence>
<dbReference type="EMBL" id="JAKFHA010000016">
    <property type="protein sequence ID" value="MCF2530485.1"/>
    <property type="molecule type" value="Genomic_DNA"/>
</dbReference>
<keyword evidence="2" id="KW-1185">Reference proteome</keyword>
<dbReference type="Gene3D" id="1.25.10.10">
    <property type="entry name" value="Leucine-rich Repeat Variant"/>
    <property type="match status" value="3"/>
</dbReference>